<comment type="caution">
    <text evidence="1">The sequence shown here is derived from an EMBL/GenBank/DDBJ whole genome shotgun (WGS) entry which is preliminary data.</text>
</comment>
<evidence type="ECO:0000313" key="1">
    <source>
        <dbReference type="EMBL" id="HIX58045.1"/>
    </source>
</evidence>
<proteinExistence type="predicted"/>
<reference evidence="1" key="1">
    <citation type="journal article" date="2021" name="PeerJ">
        <title>Extensive microbial diversity within the chicken gut microbiome revealed by metagenomics and culture.</title>
        <authorList>
            <person name="Gilroy R."/>
            <person name="Ravi A."/>
            <person name="Getino M."/>
            <person name="Pursley I."/>
            <person name="Horton D.L."/>
            <person name="Alikhan N.F."/>
            <person name="Baker D."/>
            <person name="Gharbi K."/>
            <person name="Hall N."/>
            <person name="Watson M."/>
            <person name="Adriaenssens E.M."/>
            <person name="Foster-Nyarko E."/>
            <person name="Jarju S."/>
            <person name="Secka A."/>
            <person name="Antonio M."/>
            <person name="Oren A."/>
            <person name="Chaudhuri R.R."/>
            <person name="La Ragione R."/>
            <person name="Hildebrand F."/>
            <person name="Pallen M.J."/>
        </authorList>
    </citation>
    <scope>NUCLEOTIDE SEQUENCE</scope>
    <source>
        <strain evidence="1">USASDec5-558</strain>
    </source>
</reference>
<name>A0A9D2B1V0_9GAMM</name>
<reference evidence="1" key="2">
    <citation type="submission" date="2021-04" db="EMBL/GenBank/DDBJ databases">
        <authorList>
            <person name="Gilroy R."/>
        </authorList>
    </citation>
    <scope>NUCLEOTIDE SEQUENCE</scope>
    <source>
        <strain evidence="1">USASDec5-558</strain>
    </source>
</reference>
<sequence>MSVSKSITKDGKKVTVTFYIKKEAAQGAKKIFLICEHNGWEPVALKPQKNGTFRGSISVPTDIQPSYQYRFKYIMENDEVKFDNDWDAESYCQNPFAGDNSVFTVAPKVKAAAAK</sequence>
<dbReference type="Gene3D" id="2.60.40.10">
    <property type="entry name" value="Immunoglobulins"/>
    <property type="match status" value="1"/>
</dbReference>
<evidence type="ECO:0000313" key="2">
    <source>
        <dbReference type="Proteomes" id="UP000886829"/>
    </source>
</evidence>
<protein>
    <recommendedName>
        <fullName evidence="3">1,4-alpha-glucan branching protein</fullName>
    </recommendedName>
</protein>
<gene>
    <name evidence="1" type="ORF">H9850_11360</name>
</gene>
<dbReference type="AlphaFoldDB" id="A0A9D2B1V0"/>
<dbReference type="SUPFAM" id="SSF81296">
    <property type="entry name" value="E set domains"/>
    <property type="match status" value="1"/>
</dbReference>
<dbReference type="InterPro" id="IPR014756">
    <property type="entry name" value="Ig_E-set"/>
</dbReference>
<evidence type="ECO:0008006" key="3">
    <source>
        <dbReference type="Google" id="ProtNLM"/>
    </source>
</evidence>
<organism evidence="1 2">
    <name type="scientific">Candidatus Anaerobiospirillum pullistercoris</name>
    <dbReference type="NCBI Taxonomy" id="2838452"/>
    <lineage>
        <taxon>Bacteria</taxon>
        <taxon>Pseudomonadati</taxon>
        <taxon>Pseudomonadota</taxon>
        <taxon>Gammaproteobacteria</taxon>
        <taxon>Aeromonadales</taxon>
        <taxon>Succinivibrionaceae</taxon>
        <taxon>Anaerobiospirillum</taxon>
    </lineage>
</organism>
<accession>A0A9D2B1V0</accession>
<dbReference type="EMBL" id="DXEV01000222">
    <property type="protein sequence ID" value="HIX58045.1"/>
    <property type="molecule type" value="Genomic_DNA"/>
</dbReference>
<dbReference type="InterPro" id="IPR013783">
    <property type="entry name" value="Ig-like_fold"/>
</dbReference>
<dbReference type="Proteomes" id="UP000886829">
    <property type="component" value="Unassembled WGS sequence"/>
</dbReference>